<evidence type="ECO:0000256" key="2">
    <source>
        <dbReference type="ARBA" id="ARBA00022448"/>
    </source>
</evidence>
<evidence type="ECO:0000256" key="4">
    <source>
        <dbReference type="ARBA" id="ARBA00022989"/>
    </source>
</evidence>
<evidence type="ECO:0000256" key="5">
    <source>
        <dbReference type="ARBA" id="ARBA00023136"/>
    </source>
</evidence>
<dbReference type="PANTHER" id="PTHR30177:SF4">
    <property type="entry name" value="OSMOPROTECTANT IMPORT PERMEASE PROTEIN OSMW"/>
    <property type="match status" value="1"/>
</dbReference>
<dbReference type="PROSITE" id="PS50928">
    <property type="entry name" value="ABC_TM1"/>
    <property type="match status" value="1"/>
</dbReference>
<feature type="transmembrane region" description="Helical" evidence="8">
    <location>
        <begin position="67"/>
        <end position="89"/>
    </location>
</feature>
<feature type="domain" description="ABC transmembrane type-1" evidence="9">
    <location>
        <begin position="20"/>
        <end position="201"/>
    </location>
</feature>
<evidence type="ECO:0000256" key="3">
    <source>
        <dbReference type="ARBA" id="ARBA00022692"/>
    </source>
</evidence>
<dbReference type="Proteomes" id="UP000245168">
    <property type="component" value="Unassembled WGS sequence"/>
</dbReference>
<feature type="transmembrane region" description="Helical" evidence="8">
    <location>
        <begin position="179"/>
        <end position="197"/>
    </location>
</feature>
<comment type="similarity">
    <text evidence="8">Belongs to the binding-protein-dependent transport system permease family.</text>
</comment>
<keyword evidence="5 8" id="KW-0472">Membrane</keyword>
<evidence type="ECO:0000256" key="1">
    <source>
        <dbReference type="ARBA" id="ARBA00004651"/>
    </source>
</evidence>
<evidence type="ECO:0000256" key="8">
    <source>
        <dbReference type="RuleBase" id="RU363032"/>
    </source>
</evidence>
<dbReference type="RefSeq" id="WP_109252707.1">
    <property type="nucleotide sequence ID" value="NZ_QEXV01000003.1"/>
</dbReference>
<gene>
    <name evidence="10" type="ORF">DDZ18_07335</name>
</gene>
<dbReference type="InterPro" id="IPR051204">
    <property type="entry name" value="ABC_transp_perm/SBD"/>
</dbReference>
<accession>A0A2U2BTY1</accession>
<name>A0A2U2BTY1_9PROT</name>
<dbReference type="SUPFAM" id="SSF161098">
    <property type="entry name" value="MetI-like"/>
    <property type="match status" value="1"/>
</dbReference>
<dbReference type="Pfam" id="PF00528">
    <property type="entry name" value="BPD_transp_1"/>
    <property type="match status" value="1"/>
</dbReference>
<dbReference type="Gene3D" id="1.10.3720.10">
    <property type="entry name" value="MetI-like"/>
    <property type="match status" value="1"/>
</dbReference>
<keyword evidence="2 8" id="KW-0813">Transport</keyword>
<feature type="transmembrane region" description="Helical" evidence="8">
    <location>
        <begin position="217"/>
        <end position="236"/>
    </location>
</feature>
<dbReference type="InterPro" id="IPR000515">
    <property type="entry name" value="MetI-like"/>
</dbReference>
<evidence type="ECO:0000256" key="7">
    <source>
        <dbReference type="ARBA" id="ARBA00035652"/>
    </source>
</evidence>
<evidence type="ECO:0000313" key="11">
    <source>
        <dbReference type="Proteomes" id="UP000245168"/>
    </source>
</evidence>
<comment type="similarity">
    <text evidence="6">In the C-terminal section; belongs to the OsmX family.</text>
</comment>
<comment type="similarity">
    <text evidence="7">In the N-terminal section; belongs to the binding-protein-dependent transport system permease family.</text>
</comment>
<dbReference type="CDD" id="cd06261">
    <property type="entry name" value="TM_PBP2"/>
    <property type="match status" value="1"/>
</dbReference>
<dbReference type="GO" id="GO:0031460">
    <property type="term" value="P:glycine betaine transport"/>
    <property type="evidence" value="ECO:0007669"/>
    <property type="project" value="UniProtKB-ARBA"/>
</dbReference>
<dbReference type="Gene3D" id="3.40.190.10">
    <property type="entry name" value="Periplasmic binding protein-like II"/>
    <property type="match status" value="1"/>
</dbReference>
<evidence type="ECO:0000259" key="9">
    <source>
        <dbReference type="PROSITE" id="PS50928"/>
    </source>
</evidence>
<dbReference type="GO" id="GO:0022857">
    <property type="term" value="F:transmembrane transporter activity"/>
    <property type="evidence" value="ECO:0007669"/>
    <property type="project" value="InterPro"/>
</dbReference>
<protein>
    <submittedName>
        <fullName evidence="10">ABC transporter permease</fullName>
    </submittedName>
</protein>
<dbReference type="OrthoDB" id="9781705at2"/>
<keyword evidence="3 8" id="KW-0812">Transmembrane</keyword>
<reference evidence="11" key="1">
    <citation type="submission" date="2018-05" db="EMBL/GenBank/DDBJ databases">
        <authorList>
            <person name="Liu B.-T."/>
        </authorList>
    </citation>
    <scope>NUCLEOTIDE SEQUENCE [LARGE SCALE GENOMIC DNA]</scope>
    <source>
        <strain evidence="11">WD6-1</strain>
    </source>
</reference>
<dbReference type="SUPFAM" id="SSF53850">
    <property type="entry name" value="Periplasmic binding protein-like II"/>
    <property type="match status" value="1"/>
</dbReference>
<keyword evidence="4 8" id="KW-1133">Transmembrane helix</keyword>
<dbReference type="GO" id="GO:0043190">
    <property type="term" value="C:ATP-binding cassette (ABC) transporter complex"/>
    <property type="evidence" value="ECO:0007669"/>
    <property type="project" value="InterPro"/>
</dbReference>
<dbReference type="PANTHER" id="PTHR30177">
    <property type="entry name" value="GLYCINE BETAINE/L-PROLINE TRANSPORT SYSTEM PERMEASE PROTEIN PROW"/>
    <property type="match status" value="1"/>
</dbReference>
<comment type="caution">
    <text evidence="10">The sequence shown here is derived from an EMBL/GenBank/DDBJ whole genome shotgun (WGS) entry which is preliminary data.</text>
</comment>
<keyword evidence="11" id="KW-1185">Reference proteome</keyword>
<dbReference type="EMBL" id="QEXV01000003">
    <property type="protein sequence ID" value="PWE17476.1"/>
    <property type="molecule type" value="Genomic_DNA"/>
</dbReference>
<sequence>MLEPLLDQLADPMARLPDYLGGHMRLSLLALAAGLSISLPLGVLASRNKTLAGPALGVASVMQTIPSLALLALMVPLLGGTIGFAPAFIALTLYGVLPVLRNTIVALQGVAPPILEAARGVGMTRVQSLARVELPLALPTIVAGVRTATVWIVGTATLATPVGATSLGNYIFSGLQTRNWTTVVFGCIAAAVLALVLDQLIRQLEVAAARRQAPRALAAGAALVALIAGALAPTMIPRGGTAGAGRSAVFADDADAFGGEPVVIGSKSYTEQYILADVLAARLEAAGATVRRRENLGSTVVFDALVSGEVDVYVDYTGTLWANIMNRSEPIDRHRMYAETSAWLLETHGVLMLGRLGYENAYGFAVTQETAARLPARTIGALSSLDGLSIGSDPEFFARPEWTRVREAYGLAGAEQRNMDATFMYGAVRDGAVDAVTAYTTDGRIAAYDLVVLDDPAGALPPYDAVILLSPEAAARPAVARALAPLIGAIDVELMREANAAVDVERRRVSDAAALILERLEDRSGR</sequence>
<comment type="subcellular location">
    <subcellularLocation>
        <location evidence="1 8">Cell membrane</location>
        <topology evidence="1 8">Multi-pass membrane protein</topology>
    </subcellularLocation>
</comment>
<evidence type="ECO:0000313" key="10">
    <source>
        <dbReference type="EMBL" id="PWE17476.1"/>
    </source>
</evidence>
<dbReference type="FunFam" id="1.10.3720.10:FF:000001">
    <property type="entry name" value="Glycine betaine ABC transporter, permease"/>
    <property type="match status" value="1"/>
</dbReference>
<dbReference type="Pfam" id="PF04069">
    <property type="entry name" value="OpuAC"/>
    <property type="match status" value="1"/>
</dbReference>
<evidence type="ECO:0000256" key="6">
    <source>
        <dbReference type="ARBA" id="ARBA00035642"/>
    </source>
</evidence>
<dbReference type="InterPro" id="IPR007210">
    <property type="entry name" value="ABC_Gly_betaine_transp_sub-bd"/>
</dbReference>
<proteinExistence type="inferred from homology"/>
<dbReference type="Gene3D" id="3.40.190.120">
    <property type="entry name" value="Osmoprotection protein (prox), domain 2"/>
    <property type="match status" value="1"/>
</dbReference>
<feature type="transmembrane region" description="Helical" evidence="8">
    <location>
        <begin position="26"/>
        <end position="46"/>
    </location>
</feature>
<dbReference type="InterPro" id="IPR035906">
    <property type="entry name" value="MetI-like_sf"/>
</dbReference>
<dbReference type="AlphaFoldDB" id="A0A2U2BTY1"/>
<organism evidence="10 11">
    <name type="scientific">Marinicauda salina</name>
    <dbReference type="NCBI Taxonomy" id="2135793"/>
    <lineage>
        <taxon>Bacteria</taxon>
        <taxon>Pseudomonadati</taxon>
        <taxon>Pseudomonadota</taxon>
        <taxon>Alphaproteobacteria</taxon>
        <taxon>Maricaulales</taxon>
        <taxon>Maricaulaceae</taxon>
        <taxon>Marinicauda</taxon>
    </lineage>
</organism>